<dbReference type="NCBIfam" id="TIGR00066">
    <property type="entry name" value="g_glut_trans"/>
    <property type="match status" value="1"/>
</dbReference>
<feature type="transmembrane region" description="Helical" evidence="10">
    <location>
        <begin position="41"/>
        <end position="62"/>
    </location>
</feature>
<evidence type="ECO:0000313" key="12">
    <source>
        <dbReference type="Proteomes" id="UP001365542"/>
    </source>
</evidence>
<dbReference type="InterPro" id="IPR000101">
    <property type="entry name" value="GGT_peptidase"/>
</dbReference>
<evidence type="ECO:0000256" key="8">
    <source>
        <dbReference type="RuleBase" id="RU368068"/>
    </source>
</evidence>
<dbReference type="GO" id="GO:0036374">
    <property type="term" value="F:glutathione hydrolase activity"/>
    <property type="evidence" value="ECO:0007669"/>
    <property type="project" value="UniProtKB-UniRule"/>
</dbReference>
<dbReference type="EC" id="3.4.19.13" evidence="8"/>
<dbReference type="PANTHER" id="PTHR11686">
    <property type="entry name" value="GAMMA GLUTAMYL TRANSPEPTIDASE"/>
    <property type="match status" value="1"/>
</dbReference>
<dbReference type="AlphaFoldDB" id="A0AAV9XPM2"/>
<dbReference type="PRINTS" id="PR01210">
    <property type="entry name" value="GGTRANSPTASE"/>
</dbReference>
<dbReference type="EMBL" id="JAVHJO010000001">
    <property type="protein sequence ID" value="KAK6543943.1"/>
    <property type="molecule type" value="Genomic_DNA"/>
</dbReference>
<evidence type="ECO:0000256" key="6">
    <source>
        <dbReference type="PIRSR" id="PIRSR600101-1"/>
    </source>
</evidence>
<reference evidence="11 12" key="1">
    <citation type="submission" date="2019-10" db="EMBL/GenBank/DDBJ databases">
        <authorList>
            <person name="Palmer J.M."/>
        </authorList>
    </citation>
    <scope>NUCLEOTIDE SEQUENCE [LARGE SCALE GENOMIC DNA]</scope>
    <source>
        <strain evidence="11 12">TWF694</strain>
    </source>
</reference>
<comment type="pathway">
    <text evidence="3 8">Sulfur metabolism; glutathione metabolism.</text>
</comment>
<dbReference type="EC" id="2.3.2.2" evidence="8"/>
<evidence type="ECO:0000256" key="5">
    <source>
        <dbReference type="ARBA" id="ARBA00047417"/>
    </source>
</evidence>
<dbReference type="InterPro" id="IPR043137">
    <property type="entry name" value="GGT_ssub_C"/>
</dbReference>
<dbReference type="Gene3D" id="3.60.20.40">
    <property type="match status" value="1"/>
</dbReference>
<keyword evidence="8" id="KW-0808">Transferase</keyword>
<evidence type="ECO:0000256" key="7">
    <source>
        <dbReference type="PIRSR" id="PIRSR600101-2"/>
    </source>
</evidence>
<feature type="region of interest" description="Disordered" evidence="9">
    <location>
        <begin position="1"/>
        <end position="36"/>
    </location>
</feature>
<evidence type="ECO:0000256" key="1">
    <source>
        <dbReference type="ARBA" id="ARBA00001049"/>
    </source>
</evidence>
<comment type="catalytic activity">
    <reaction evidence="1 8">
        <text>an S-substituted glutathione + H2O = an S-substituted L-cysteinylglycine + L-glutamate</text>
        <dbReference type="Rhea" id="RHEA:59468"/>
        <dbReference type="ChEBI" id="CHEBI:15377"/>
        <dbReference type="ChEBI" id="CHEBI:29985"/>
        <dbReference type="ChEBI" id="CHEBI:90779"/>
        <dbReference type="ChEBI" id="CHEBI:143103"/>
        <dbReference type="EC" id="3.4.19.13"/>
    </reaction>
</comment>
<dbReference type="FunFam" id="3.60.20.40:FF:000001">
    <property type="entry name" value="Gamma-glutamyltranspeptidase 1"/>
    <property type="match status" value="1"/>
</dbReference>
<dbReference type="PANTHER" id="PTHR11686:SF9">
    <property type="entry name" value="RE13973P"/>
    <property type="match status" value="1"/>
</dbReference>
<dbReference type="Proteomes" id="UP001365542">
    <property type="component" value="Unassembled WGS sequence"/>
</dbReference>
<evidence type="ECO:0000256" key="2">
    <source>
        <dbReference type="ARBA" id="ARBA00001089"/>
    </source>
</evidence>
<dbReference type="SUPFAM" id="SSF56235">
    <property type="entry name" value="N-terminal nucleophile aminohydrolases (Ntn hydrolases)"/>
    <property type="match status" value="1"/>
</dbReference>
<dbReference type="GO" id="GO:0103068">
    <property type="term" value="F:leukotriene C4 gamma-glutamyl transferase activity"/>
    <property type="evidence" value="ECO:0007669"/>
    <property type="project" value="UniProtKB-EC"/>
</dbReference>
<dbReference type="GO" id="GO:0006751">
    <property type="term" value="P:glutathione catabolic process"/>
    <property type="evidence" value="ECO:0007669"/>
    <property type="project" value="UniProtKB-UniRule"/>
</dbReference>
<dbReference type="Gene3D" id="1.10.246.130">
    <property type="match status" value="1"/>
</dbReference>
<dbReference type="GO" id="GO:0005886">
    <property type="term" value="C:plasma membrane"/>
    <property type="evidence" value="ECO:0007669"/>
    <property type="project" value="TreeGrafter"/>
</dbReference>
<accession>A0AAV9XPM2</accession>
<keyword evidence="10" id="KW-0472">Membrane</keyword>
<evidence type="ECO:0000313" key="11">
    <source>
        <dbReference type="EMBL" id="KAK6543943.1"/>
    </source>
</evidence>
<feature type="binding site" evidence="7">
    <location>
        <position position="517"/>
    </location>
    <ligand>
        <name>L-glutamate</name>
        <dbReference type="ChEBI" id="CHEBI:29985"/>
    </ligand>
</feature>
<keyword evidence="12" id="KW-1185">Reference proteome</keyword>
<feature type="binding site" evidence="7">
    <location>
        <begin position="443"/>
        <end position="445"/>
    </location>
    <ligand>
        <name>L-glutamate</name>
        <dbReference type="ChEBI" id="CHEBI:29985"/>
    </ligand>
</feature>
<evidence type="ECO:0000256" key="9">
    <source>
        <dbReference type="SAM" id="MobiDB-lite"/>
    </source>
</evidence>
<protein>
    <recommendedName>
        <fullName evidence="8">Glutathione hydrolase</fullName>
        <ecNumber evidence="8">2.3.2.2</ecNumber>
        <ecNumber evidence="8">3.4.19.13</ecNumber>
    </recommendedName>
    <alternativeName>
        <fullName evidence="8">Gamma-glutamyltransferase</fullName>
    </alternativeName>
    <alternativeName>
        <fullName evidence="8">Gamma-glutamyltranspeptidase</fullName>
    </alternativeName>
</protein>
<feature type="binding site" evidence="7">
    <location>
        <begin position="495"/>
        <end position="496"/>
    </location>
    <ligand>
        <name>L-glutamate</name>
        <dbReference type="ChEBI" id="CHEBI:29985"/>
    </ligand>
</feature>
<comment type="catalytic activity">
    <reaction evidence="2 8">
        <text>glutathione + H2O = L-cysteinylglycine + L-glutamate</text>
        <dbReference type="Rhea" id="RHEA:28807"/>
        <dbReference type="ChEBI" id="CHEBI:15377"/>
        <dbReference type="ChEBI" id="CHEBI:29985"/>
        <dbReference type="ChEBI" id="CHEBI:57925"/>
        <dbReference type="ChEBI" id="CHEBI:61694"/>
        <dbReference type="EC" id="3.4.19.13"/>
    </reaction>
</comment>
<comment type="function">
    <text evidence="8">Cleaves the gamma-glutamyl peptide bond of glutathione and glutathione conjugates.</text>
</comment>
<gene>
    <name evidence="11" type="ORF">TWF694_000661</name>
</gene>
<evidence type="ECO:0000256" key="10">
    <source>
        <dbReference type="SAM" id="Phobius"/>
    </source>
</evidence>
<feature type="binding site" evidence="7">
    <location>
        <position position="467"/>
    </location>
    <ligand>
        <name>L-glutamate</name>
        <dbReference type="ChEBI" id="CHEBI:29985"/>
    </ligand>
</feature>
<keyword evidence="10" id="KW-1133">Transmembrane helix</keyword>
<keyword evidence="8" id="KW-0012">Acyltransferase</keyword>
<dbReference type="GO" id="GO:0000324">
    <property type="term" value="C:fungal-type vacuole"/>
    <property type="evidence" value="ECO:0007669"/>
    <property type="project" value="TreeGrafter"/>
</dbReference>
<organism evidence="11 12">
    <name type="scientific">Orbilia ellipsospora</name>
    <dbReference type="NCBI Taxonomy" id="2528407"/>
    <lineage>
        <taxon>Eukaryota</taxon>
        <taxon>Fungi</taxon>
        <taxon>Dikarya</taxon>
        <taxon>Ascomycota</taxon>
        <taxon>Pezizomycotina</taxon>
        <taxon>Orbiliomycetes</taxon>
        <taxon>Orbiliales</taxon>
        <taxon>Orbiliaceae</taxon>
        <taxon>Orbilia</taxon>
    </lineage>
</organism>
<evidence type="ECO:0000256" key="3">
    <source>
        <dbReference type="ARBA" id="ARBA00005115"/>
    </source>
</evidence>
<comment type="similarity">
    <text evidence="4">Belongs to the gamma-glutamyltransferase family.</text>
</comment>
<evidence type="ECO:0000256" key="4">
    <source>
        <dbReference type="ARBA" id="ARBA00009381"/>
    </source>
</evidence>
<keyword evidence="8" id="KW-0378">Hydrolase</keyword>
<feature type="transmembrane region" description="Helical" evidence="10">
    <location>
        <begin position="113"/>
        <end position="139"/>
    </location>
</feature>
<feature type="active site" description="Nucleophile" evidence="6">
    <location>
        <position position="425"/>
    </location>
</feature>
<proteinExistence type="inferred from homology"/>
<feature type="binding site" evidence="7">
    <location>
        <position position="152"/>
    </location>
    <ligand>
        <name>L-glutamate</name>
        <dbReference type="ChEBI" id="CHEBI:29985"/>
    </ligand>
</feature>
<dbReference type="InterPro" id="IPR043138">
    <property type="entry name" value="GGT_lsub"/>
</dbReference>
<dbReference type="InterPro" id="IPR029055">
    <property type="entry name" value="Ntn_hydrolases_N"/>
</dbReference>
<sequence length="614" mass="67449">MGQVTSAFSRSHPRDEEEDIDGDPESTPLISNRPKSHKTSISSILTIILIPSLALFFIYFIITQLTSPPPSHHSKLQDHLIKASHGAVASDLDICSGIGVSVLRDKNGTAVDAAIATAFCIGVVVLWSAGIGGGGFMVIRHPNGTSKSVNFREMAPGAAYRDMFTHDPMLAQRGGLAVGIPGEVMGYWRAWEMYGRVEWSELVEPAIRLAEEGVRVPPFLKKIIEIERKWLVEEADREGFGFLFGEDGDLLKEGDLMYRPALGKTLRTIAEKGPKGFYEGKVANNLAKFVQRKGGILTAEDMGRYDVVVEDTLKVWAFGQEILTCPPPCSGPVLIEGLNIAEGLDMSNDESGLVTHRIIETMKWLSAGRTELGDPRDANVSNIARVAEIQSKEFAANVRRNISDTQTYGWQHYNPSYEFKESHGTTHMSALDAEGMAVALTTTVNLYFGARICDPETGVILNDEMDDFSIPGTDNAFRLQPSIYNYIKPYKRPLSSTAPTITVYNGYPSLIIGGSGGSRIVTSVFLAFIKIYKWGYDLLDTIHSPRVHHQLIPEVAYVEHGTRADVVQGLKDRGHTVQELAVIGSVMQAIHRLPDGEIHAVSDFWRKGGRAAGY</sequence>
<comment type="caution">
    <text evidence="11">The sequence shown here is derived from an EMBL/GenBank/DDBJ whole genome shotgun (WGS) entry which is preliminary data.</text>
</comment>
<comment type="catalytic activity">
    <reaction evidence="5 8">
        <text>an N-terminal (5-L-glutamyl)-[peptide] + an alpha-amino acid = 5-L-glutamyl amino acid + an N-terminal L-alpha-aminoacyl-[peptide]</text>
        <dbReference type="Rhea" id="RHEA:23904"/>
        <dbReference type="Rhea" id="RHEA-COMP:9780"/>
        <dbReference type="Rhea" id="RHEA-COMP:9795"/>
        <dbReference type="ChEBI" id="CHEBI:77644"/>
        <dbReference type="ChEBI" id="CHEBI:78597"/>
        <dbReference type="ChEBI" id="CHEBI:78599"/>
        <dbReference type="ChEBI" id="CHEBI:78608"/>
        <dbReference type="EC" id="2.3.2.2"/>
    </reaction>
</comment>
<dbReference type="Pfam" id="PF01019">
    <property type="entry name" value="G_glu_transpept"/>
    <property type="match status" value="1"/>
</dbReference>
<keyword evidence="10" id="KW-0812">Transmembrane</keyword>
<name>A0AAV9XPM2_9PEZI</name>